<name>A0A1F5ZKJ0_9BACT</name>
<keyword evidence="10 13" id="KW-0066">ATP synthesis</keyword>
<comment type="function">
    <text evidence="13">Component of the F(0) channel, it forms part of the peripheral stalk, linking F(1) to F(0).</text>
</comment>
<dbReference type="InterPro" id="IPR050059">
    <property type="entry name" value="ATP_synthase_B_chain"/>
</dbReference>
<evidence type="ECO:0000256" key="13">
    <source>
        <dbReference type="HAMAP-Rule" id="MF_01398"/>
    </source>
</evidence>
<dbReference type="PANTHER" id="PTHR33445">
    <property type="entry name" value="ATP SYNTHASE SUBUNIT B', CHLOROPLASTIC"/>
    <property type="match status" value="1"/>
</dbReference>
<evidence type="ECO:0000256" key="14">
    <source>
        <dbReference type="RuleBase" id="RU003848"/>
    </source>
</evidence>
<feature type="transmembrane region" description="Helical" evidence="13">
    <location>
        <begin position="12"/>
        <end position="33"/>
    </location>
</feature>
<evidence type="ECO:0000256" key="11">
    <source>
        <dbReference type="ARBA" id="ARBA00025198"/>
    </source>
</evidence>
<keyword evidence="3 13" id="KW-1003">Cell membrane</keyword>
<evidence type="ECO:0000256" key="15">
    <source>
        <dbReference type="SAM" id="Coils"/>
    </source>
</evidence>
<dbReference type="CDD" id="cd06503">
    <property type="entry name" value="ATP-synt_Fo_b"/>
    <property type="match status" value="1"/>
</dbReference>
<dbReference type="Proteomes" id="UP000177383">
    <property type="component" value="Unassembled WGS sequence"/>
</dbReference>
<dbReference type="Gene3D" id="6.10.250.1580">
    <property type="match status" value="1"/>
</dbReference>
<dbReference type="PANTHER" id="PTHR33445:SF1">
    <property type="entry name" value="ATP SYNTHASE SUBUNIT B"/>
    <property type="match status" value="1"/>
</dbReference>
<keyword evidence="15" id="KW-0175">Coiled coil</keyword>
<evidence type="ECO:0000256" key="4">
    <source>
        <dbReference type="ARBA" id="ARBA00022547"/>
    </source>
</evidence>
<evidence type="ECO:0000313" key="16">
    <source>
        <dbReference type="EMBL" id="OGG13016.1"/>
    </source>
</evidence>
<comment type="subcellular location">
    <subcellularLocation>
        <location evidence="13">Cell membrane</location>
        <topology evidence="13">Single-pass membrane protein</topology>
    </subcellularLocation>
    <subcellularLocation>
        <location evidence="12">Endomembrane system</location>
        <topology evidence="12">Single-pass membrane protein</topology>
    </subcellularLocation>
</comment>
<evidence type="ECO:0000256" key="8">
    <source>
        <dbReference type="ARBA" id="ARBA00023065"/>
    </source>
</evidence>
<dbReference type="GO" id="GO:0046933">
    <property type="term" value="F:proton-transporting ATP synthase activity, rotational mechanism"/>
    <property type="evidence" value="ECO:0007669"/>
    <property type="project" value="UniProtKB-UniRule"/>
</dbReference>
<organism evidence="16 17">
    <name type="scientific">Candidatus Gottesmanbacteria bacterium RIFCSPHIGHO2_01_FULL_39_10</name>
    <dbReference type="NCBI Taxonomy" id="1798375"/>
    <lineage>
        <taxon>Bacteria</taxon>
        <taxon>Candidatus Gottesmaniibacteriota</taxon>
    </lineage>
</organism>
<dbReference type="GO" id="GO:0045259">
    <property type="term" value="C:proton-transporting ATP synthase complex"/>
    <property type="evidence" value="ECO:0007669"/>
    <property type="project" value="UniProtKB-KW"/>
</dbReference>
<evidence type="ECO:0000256" key="3">
    <source>
        <dbReference type="ARBA" id="ARBA00022475"/>
    </source>
</evidence>
<dbReference type="EMBL" id="MFJE01000063">
    <property type="protein sequence ID" value="OGG13016.1"/>
    <property type="molecule type" value="Genomic_DNA"/>
</dbReference>
<keyword evidence="6 13" id="KW-0375">Hydrogen ion transport</keyword>
<comment type="caution">
    <text evidence="16">The sequence shown here is derived from an EMBL/GenBank/DDBJ whole genome shotgun (WGS) entry which is preliminary data.</text>
</comment>
<dbReference type="InterPro" id="IPR028987">
    <property type="entry name" value="ATP_synth_B-like_membr_sf"/>
</dbReference>
<keyword evidence="7 13" id="KW-1133">Transmembrane helix</keyword>
<dbReference type="GO" id="GO:0046961">
    <property type="term" value="F:proton-transporting ATPase activity, rotational mechanism"/>
    <property type="evidence" value="ECO:0007669"/>
    <property type="project" value="TreeGrafter"/>
</dbReference>
<keyword evidence="4 13" id="KW-0138">CF(0)</keyword>
<keyword evidence="2 13" id="KW-0813">Transport</keyword>
<evidence type="ECO:0000256" key="1">
    <source>
        <dbReference type="ARBA" id="ARBA00005513"/>
    </source>
</evidence>
<comment type="subunit">
    <text evidence="13">F-type ATPases have 2 components, F(1) - the catalytic core - and F(0) - the membrane proton channel. F(1) has five subunits: alpha(3), beta(3), gamma(1), delta(1), epsilon(1). F(0) has three main subunits: a(1), b(2) and c(10-14). The alpha and beta chains form an alternating ring which encloses part of the gamma chain. F(1) is attached to F(0) by a central stalk formed by the gamma and epsilon chains, while a peripheral stalk is formed by the delta and b chains.</text>
</comment>
<keyword evidence="9 13" id="KW-0472">Membrane</keyword>
<feature type="coiled-coil region" evidence="15">
    <location>
        <begin position="47"/>
        <end position="78"/>
    </location>
</feature>
<dbReference type="Pfam" id="PF00430">
    <property type="entry name" value="ATP-synt_B"/>
    <property type="match status" value="1"/>
</dbReference>
<evidence type="ECO:0000313" key="17">
    <source>
        <dbReference type="Proteomes" id="UP000177383"/>
    </source>
</evidence>
<dbReference type="InterPro" id="IPR005864">
    <property type="entry name" value="ATP_synth_F0_bsu_bac"/>
</dbReference>
<evidence type="ECO:0000256" key="9">
    <source>
        <dbReference type="ARBA" id="ARBA00023136"/>
    </source>
</evidence>
<keyword evidence="5 13" id="KW-0812">Transmembrane</keyword>
<evidence type="ECO:0000256" key="2">
    <source>
        <dbReference type="ARBA" id="ARBA00022448"/>
    </source>
</evidence>
<dbReference type="GO" id="GO:0005886">
    <property type="term" value="C:plasma membrane"/>
    <property type="evidence" value="ECO:0007669"/>
    <property type="project" value="UniProtKB-SubCell"/>
</dbReference>
<dbReference type="GO" id="GO:0012505">
    <property type="term" value="C:endomembrane system"/>
    <property type="evidence" value="ECO:0007669"/>
    <property type="project" value="UniProtKB-SubCell"/>
</dbReference>
<keyword evidence="8 13" id="KW-0406">Ion transport</keyword>
<comment type="function">
    <text evidence="11 13">F(1)F(0) ATP synthase produces ATP from ADP in the presence of a proton or sodium gradient. F-type ATPases consist of two structural domains, F(1) containing the extramembraneous catalytic core and F(0) containing the membrane proton channel, linked together by a central stalk and a peripheral stalk. During catalysis, ATP synthesis in the catalytic domain of F(1) is coupled via a rotary mechanism of the central stalk subunits to proton translocation.</text>
</comment>
<dbReference type="HAMAP" id="MF_01398">
    <property type="entry name" value="ATP_synth_b_bprime"/>
    <property type="match status" value="1"/>
</dbReference>
<dbReference type="SUPFAM" id="SSF81573">
    <property type="entry name" value="F1F0 ATP synthase subunit B, membrane domain"/>
    <property type="match status" value="1"/>
</dbReference>
<sequence>MDKLGIEPTQLLFQAINFTIMVVVLTKLLYNPILRALNERKRKIAEGLAYTEKMKKEEEKLEKKRQEVVDKAKDEARKIIEEGKEAGNKLKEDIVKKAHAEAQDIIEKGKKDIELERVEMEQKLRDETIEVAEAMVTRLLENILTEKNQKALIEKKLAQIAKDTK</sequence>
<accession>A0A1F5ZKJ0</accession>
<evidence type="ECO:0000256" key="5">
    <source>
        <dbReference type="ARBA" id="ARBA00022692"/>
    </source>
</evidence>
<evidence type="ECO:0000256" key="12">
    <source>
        <dbReference type="ARBA" id="ARBA00037847"/>
    </source>
</evidence>
<comment type="similarity">
    <text evidence="1 13 14">Belongs to the ATPase B chain family.</text>
</comment>
<proteinExistence type="inferred from homology"/>
<protein>
    <recommendedName>
        <fullName evidence="13">ATP synthase subunit b</fullName>
    </recommendedName>
    <alternativeName>
        <fullName evidence="13">ATP synthase F(0) sector subunit b</fullName>
    </alternativeName>
    <alternativeName>
        <fullName evidence="13">ATPase subunit I</fullName>
    </alternativeName>
    <alternativeName>
        <fullName evidence="13">F-type ATPase subunit b</fullName>
        <shortName evidence="13">F-ATPase subunit b</shortName>
    </alternativeName>
</protein>
<dbReference type="InterPro" id="IPR002146">
    <property type="entry name" value="ATP_synth_b/b'su_bac/chlpt"/>
</dbReference>
<evidence type="ECO:0000256" key="10">
    <source>
        <dbReference type="ARBA" id="ARBA00023310"/>
    </source>
</evidence>
<reference evidence="16 17" key="1">
    <citation type="journal article" date="2016" name="Nat. Commun.">
        <title>Thousands of microbial genomes shed light on interconnected biogeochemical processes in an aquifer system.</title>
        <authorList>
            <person name="Anantharaman K."/>
            <person name="Brown C.T."/>
            <person name="Hug L.A."/>
            <person name="Sharon I."/>
            <person name="Castelle C.J."/>
            <person name="Probst A.J."/>
            <person name="Thomas B.C."/>
            <person name="Singh A."/>
            <person name="Wilkins M.J."/>
            <person name="Karaoz U."/>
            <person name="Brodie E.L."/>
            <person name="Williams K.H."/>
            <person name="Hubbard S.S."/>
            <person name="Banfield J.F."/>
        </authorList>
    </citation>
    <scope>NUCLEOTIDE SEQUENCE [LARGE SCALE GENOMIC DNA]</scope>
</reference>
<dbReference type="STRING" id="1798375.A2773_00195"/>
<evidence type="ECO:0000256" key="6">
    <source>
        <dbReference type="ARBA" id="ARBA00022781"/>
    </source>
</evidence>
<gene>
    <name evidence="13" type="primary">atpF</name>
    <name evidence="16" type="ORF">A2773_00195</name>
</gene>
<dbReference type="AlphaFoldDB" id="A0A1F5ZKJ0"/>
<evidence type="ECO:0000256" key="7">
    <source>
        <dbReference type="ARBA" id="ARBA00022989"/>
    </source>
</evidence>
<dbReference type="NCBIfam" id="TIGR01144">
    <property type="entry name" value="ATP_synt_b"/>
    <property type="match status" value="1"/>
</dbReference>